<dbReference type="InterPro" id="IPR046471">
    <property type="entry name" value="IntS14_C"/>
</dbReference>
<feature type="domain" description="Integrator complex subunit 14 C-terminal" evidence="10">
    <location>
        <begin position="409"/>
        <end position="511"/>
    </location>
</feature>
<dbReference type="PANTHER" id="PTHR13532">
    <property type="match status" value="1"/>
</dbReference>
<evidence type="ECO:0000313" key="11">
    <source>
        <dbReference type="EMBL" id="CAH1254496.1"/>
    </source>
</evidence>
<evidence type="ECO:0000259" key="9">
    <source>
        <dbReference type="Pfam" id="PF19435"/>
    </source>
</evidence>
<dbReference type="Gene3D" id="3.40.50.410">
    <property type="entry name" value="von Willebrand factor, type A domain"/>
    <property type="match status" value="1"/>
</dbReference>
<evidence type="ECO:0000256" key="2">
    <source>
        <dbReference type="ARBA" id="ARBA00016816"/>
    </source>
</evidence>
<dbReference type="EMBL" id="OV696687">
    <property type="protein sequence ID" value="CAH1254496.1"/>
    <property type="molecule type" value="Genomic_DNA"/>
</dbReference>
<evidence type="ECO:0000259" key="8">
    <source>
        <dbReference type="Pfam" id="PF13519"/>
    </source>
</evidence>
<dbReference type="AlphaFoldDB" id="A0A8J9ZIY8"/>
<dbReference type="Pfam" id="PF19435">
    <property type="entry name" value="IntS14_b-barrel"/>
    <property type="match status" value="1"/>
</dbReference>
<feature type="domain" description="Integrator complex subunit 14 beta-barrel" evidence="9">
    <location>
        <begin position="219"/>
        <end position="361"/>
    </location>
</feature>
<dbReference type="InterPro" id="IPR045814">
    <property type="entry name" value="IntS14_b-barrel"/>
</dbReference>
<dbReference type="Pfam" id="PF13519">
    <property type="entry name" value="VWA_2"/>
    <property type="match status" value="1"/>
</dbReference>
<dbReference type="InterPro" id="IPR002035">
    <property type="entry name" value="VWF_A"/>
</dbReference>
<evidence type="ECO:0000256" key="4">
    <source>
        <dbReference type="ARBA" id="ARBA00029992"/>
    </source>
</evidence>
<dbReference type="Proteomes" id="UP000838412">
    <property type="component" value="Chromosome 2"/>
</dbReference>
<feature type="domain" description="VWFA" evidence="8">
    <location>
        <begin position="3"/>
        <end position="116"/>
    </location>
</feature>
<comment type="subunit">
    <text evidence="6">Component of the Integrator complex, composed of core subunits INTS1, INTS2, INTS3, INTS4, INTS5, INTS6, INTS7, INTS8, INTS9/RC74, INTS10, INTS11/CPSF3L, INTS12, INTS13, INTS14 and INTS15. The core complex associates with protein phosphatase 2A subunits PPP2CA and PPP2R1A, to form the Integrator-PP2A (INTAC) complex. INTS14 is part of the tail subcomplex, composed of INTS10, INTS13, INTS14 and INTS15.</text>
</comment>
<sequence>MPTVILLDLSLSMTRPIVSGDNDFQRKHLAIQGVSTLLDYLAAHNRLEFTALVAFSSLWELVVPFTRDYKELKEGLNRMDDYDKTCIETGLAGVSQIVMDEWGVGLPCQVIVVTDGSPGVGKGSLKESLERFYSLQHRHEDLSTEGDEFPLPFPFPSKLHLVCLATTPEVQGVLGQLQRLVDMNGGAGGVHLPEGELSMATCQALFSKLAETQFPAVAWTLKCGHMSSEVQAVPIVETFKKMYDFGPVVREPSLEMEILGFLDSKDIASPAVISRHLVLPKPTKTEKEVSEGGGAASGEGDGDTAEHDGKAPSFCVLLHGSLKVESMVALVQLGESWYGFLYSWADSKKKSNLMLSVLEPGDDAVSWLGKISQLGPVASSPHNPYGEDDTMSPYPVRHADKRSYAQNTTVWIKPSGLQTDVQKILRNARKLPDKQQTFYKELNRLRKAALSFGFVDLLEGMSAMLERECTLLPGTAHPDAALQLTHAAKELRLAINKDYDDNIAPLQTHFSKSDND</sequence>
<evidence type="ECO:0000256" key="6">
    <source>
        <dbReference type="ARBA" id="ARBA00065091"/>
    </source>
</evidence>
<keyword evidence="3" id="KW-0539">Nucleus</keyword>
<evidence type="ECO:0000259" key="10">
    <source>
        <dbReference type="Pfam" id="PF20504"/>
    </source>
</evidence>
<evidence type="ECO:0000256" key="3">
    <source>
        <dbReference type="ARBA" id="ARBA00023242"/>
    </source>
</evidence>
<dbReference type="GO" id="GO:0032039">
    <property type="term" value="C:integrator complex"/>
    <property type="evidence" value="ECO:0007669"/>
    <property type="project" value="InterPro"/>
</dbReference>
<dbReference type="InterPro" id="IPR039841">
    <property type="entry name" value="INTS14"/>
</dbReference>
<dbReference type="PANTHER" id="PTHR13532:SF3">
    <property type="entry name" value="INTEGRATOR COMPLEX SUBUNIT 14"/>
    <property type="match status" value="1"/>
</dbReference>
<evidence type="ECO:0000256" key="7">
    <source>
        <dbReference type="SAM" id="MobiDB-lite"/>
    </source>
</evidence>
<comment type="subcellular location">
    <subcellularLocation>
        <location evidence="1">Nucleus</location>
    </subcellularLocation>
</comment>
<keyword evidence="12" id="KW-1185">Reference proteome</keyword>
<evidence type="ECO:0000256" key="5">
    <source>
        <dbReference type="ARBA" id="ARBA00061449"/>
    </source>
</evidence>
<comment type="similarity">
    <text evidence="5">Belongs to the Integrator subunit 14 family.</text>
</comment>
<organism evidence="11 12">
    <name type="scientific">Branchiostoma lanceolatum</name>
    <name type="common">Common lancelet</name>
    <name type="synonym">Amphioxus lanceolatum</name>
    <dbReference type="NCBI Taxonomy" id="7740"/>
    <lineage>
        <taxon>Eukaryota</taxon>
        <taxon>Metazoa</taxon>
        <taxon>Chordata</taxon>
        <taxon>Cephalochordata</taxon>
        <taxon>Leptocardii</taxon>
        <taxon>Amphioxiformes</taxon>
        <taxon>Branchiostomatidae</taxon>
        <taxon>Branchiostoma</taxon>
    </lineage>
</organism>
<dbReference type="OrthoDB" id="2374335at2759"/>
<proteinExistence type="inferred from homology"/>
<name>A0A8J9ZIY8_BRALA</name>
<evidence type="ECO:0000256" key="1">
    <source>
        <dbReference type="ARBA" id="ARBA00004123"/>
    </source>
</evidence>
<gene>
    <name evidence="11" type="primary">Hypp1366</name>
    <name evidence="11" type="ORF">BLAG_LOCUS13887</name>
</gene>
<evidence type="ECO:0000313" key="12">
    <source>
        <dbReference type="Proteomes" id="UP000838412"/>
    </source>
</evidence>
<dbReference type="CDD" id="cd00198">
    <property type="entry name" value="vWFA"/>
    <property type="match status" value="1"/>
</dbReference>
<reference evidence="11" key="1">
    <citation type="submission" date="2022-01" db="EMBL/GenBank/DDBJ databases">
        <authorList>
            <person name="Braso-Vives M."/>
        </authorList>
    </citation>
    <scope>NUCLEOTIDE SEQUENCE</scope>
</reference>
<dbReference type="SUPFAM" id="SSF53300">
    <property type="entry name" value="vWA-like"/>
    <property type="match status" value="1"/>
</dbReference>
<protein>
    <recommendedName>
        <fullName evidence="2">Integrator complex subunit 14</fullName>
    </recommendedName>
    <alternativeName>
        <fullName evidence="4">von Willebrand factor A domain-containing protein 9</fullName>
    </alternativeName>
</protein>
<dbReference type="Pfam" id="PF20504">
    <property type="entry name" value="IntS14_C"/>
    <property type="match status" value="1"/>
</dbReference>
<accession>A0A8J9ZIY8</accession>
<dbReference type="GO" id="GO:0034472">
    <property type="term" value="P:snRNA 3'-end processing"/>
    <property type="evidence" value="ECO:0007669"/>
    <property type="project" value="TreeGrafter"/>
</dbReference>
<feature type="region of interest" description="Disordered" evidence="7">
    <location>
        <begin position="283"/>
        <end position="306"/>
    </location>
</feature>
<dbReference type="InterPro" id="IPR036465">
    <property type="entry name" value="vWFA_dom_sf"/>
</dbReference>